<dbReference type="OrthoDB" id="9769565at2"/>
<evidence type="ECO:0000256" key="6">
    <source>
        <dbReference type="ARBA" id="ARBA00022630"/>
    </source>
</evidence>
<evidence type="ECO:0000256" key="2">
    <source>
        <dbReference type="ARBA" id="ARBA00004496"/>
    </source>
</evidence>
<dbReference type="GO" id="GO:0006744">
    <property type="term" value="P:ubiquinone biosynthetic process"/>
    <property type="evidence" value="ECO:0007669"/>
    <property type="project" value="UniProtKB-UniPathway"/>
</dbReference>
<dbReference type="InterPro" id="IPR010971">
    <property type="entry name" value="UbiH/COQ6"/>
</dbReference>
<evidence type="ECO:0000256" key="3">
    <source>
        <dbReference type="ARBA" id="ARBA00004749"/>
    </source>
</evidence>
<dbReference type="PANTHER" id="PTHR43876:SF10">
    <property type="entry name" value="3-DEMETHOXYUBIQUINOL 3-HYDROXYLASE"/>
    <property type="match status" value="1"/>
</dbReference>
<reference evidence="13 14" key="1">
    <citation type="submission" date="2019-07" db="EMBL/GenBank/DDBJ databases">
        <title>Reinekea sp. strain SSH23 genome sequencing and assembly.</title>
        <authorList>
            <person name="Kim I."/>
        </authorList>
    </citation>
    <scope>NUCLEOTIDE SEQUENCE [LARGE SCALE GENOMIC DNA]</scope>
    <source>
        <strain evidence="13 14">SSH23</strain>
    </source>
</reference>
<dbReference type="GO" id="GO:0071949">
    <property type="term" value="F:FAD binding"/>
    <property type="evidence" value="ECO:0007669"/>
    <property type="project" value="InterPro"/>
</dbReference>
<dbReference type="GO" id="GO:0008682">
    <property type="term" value="F:3-demethoxyubiquinol 3-hydroxylase activity"/>
    <property type="evidence" value="ECO:0007669"/>
    <property type="project" value="TreeGrafter"/>
</dbReference>
<comment type="subcellular location">
    <subcellularLocation>
        <location evidence="2">Cytoplasm</location>
    </subcellularLocation>
</comment>
<dbReference type="InterPro" id="IPR036188">
    <property type="entry name" value="FAD/NAD-bd_sf"/>
</dbReference>
<dbReference type="Gene3D" id="3.50.50.60">
    <property type="entry name" value="FAD/NAD(P)-binding domain"/>
    <property type="match status" value="2"/>
</dbReference>
<keyword evidence="9" id="KW-0560">Oxidoreductase</keyword>
<evidence type="ECO:0000256" key="9">
    <source>
        <dbReference type="ARBA" id="ARBA00023002"/>
    </source>
</evidence>
<keyword evidence="6" id="KW-0285">Flavoprotein</keyword>
<keyword evidence="8" id="KW-0274">FAD</keyword>
<comment type="caution">
    <text evidence="13">The sequence shown here is derived from an EMBL/GenBank/DDBJ whole genome shotgun (WGS) entry which is preliminary data.</text>
</comment>
<dbReference type="GO" id="GO:0110142">
    <property type="term" value="C:ubiquinone biosynthesis complex"/>
    <property type="evidence" value="ECO:0007669"/>
    <property type="project" value="UniProtKB-ARBA"/>
</dbReference>
<accession>A0A5C8ZBX3</accession>
<dbReference type="InterPro" id="IPR051205">
    <property type="entry name" value="UbiH/COQ6_monooxygenase"/>
</dbReference>
<dbReference type="PRINTS" id="PR00420">
    <property type="entry name" value="RNGMNOXGNASE"/>
</dbReference>
<evidence type="ECO:0000256" key="1">
    <source>
        <dbReference type="ARBA" id="ARBA00001974"/>
    </source>
</evidence>
<evidence type="ECO:0000313" key="13">
    <source>
        <dbReference type="EMBL" id="TXR54663.1"/>
    </source>
</evidence>
<evidence type="ECO:0000256" key="4">
    <source>
        <dbReference type="ARBA" id="ARBA00005349"/>
    </source>
</evidence>
<evidence type="ECO:0000256" key="7">
    <source>
        <dbReference type="ARBA" id="ARBA00022688"/>
    </source>
</evidence>
<dbReference type="Proteomes" id="UP000321764">
    <property type="component" value="Unassembled WGS sequence"/>
</dbReference>
<dbReference type="PANTHER" id="PTHR43876">
    <property type="entry name" value="UBIQUINONE BIOSYNTHESIS MONOOXYGENASE COQ6, MITOCHONDRIAL"/>
    <property type="match status" value="1"/>
</dbReference>
<evidence type="ECO:0000256" key="10">
    <source>
        <dbReference type="ARBA" id="ARBA00023033"/>
    </source>
</evidence>
<feature type="domain" description="FAD-binding" evidence="12">
    <location>
        <begin position="6"/>
        <end position="334"/>
    </location>
</feature>
<evidence type="ECO:0000259" key="12">
    <source>
        <dbReference type="Pfam" id="PF01494"/>
    </source>
</evidence>
<sequence>MPQQFDIAVVGGGMVGAAVATGLAQQGKSVALIEAVEPQAYSAEQPFDARVSAISYTSVELLNSLGAWQRLQQMRTAPFRRLETWEKADSRIRFSAQDIGVEELGFIVENRLIQLALWQGFAEQKSLSLFCPAKIERIEFLNDKNRLQLNNGEQIEASLVVAADGAHSVVRKLAGIGLNSWDYDQHCMLINVATEAAQQDITWQWFTPTGPRSLLPLPGSQASLVWYDSASKIRQLKALSNEQLTQAVVQAFPDELGGIQVLSKASFALTRRHAKQYFAERCVLVGDAAHTINPLAGQGVNLGFKDVQALLQVLAKANWNSEQALAVYQRKRRLDNQLMQSAMDAFYFGFSNQLAPLKWARNAVLKTAERSTALKRQVLKYALGIR</sequence>
<keyword evidence="10" id="KW-0503">Monooxygenase</keyword>
<dbReference type="Pfam" id="PF01494">
    <property type="entry name" value="FAD_binding_3"/>
    <property type="match status" value="1"/>
</dbReference>
<dbReference type="FunFam" id="3.50.50.60:FF:000021">
    <property type="entry name" value="Ubiquinone biosynthesis monooxygenase COQ6"/>
    <property type="match status" value="1"/>
</dbReference>
<proteinExistence type="inferred from homology"/>
<comment type="similarity">
    <text evidence="4">Belongs to the UbiH/COQ6 family.</text>
</comment>
<dbReference type="GO" id="GO:0005737">
    <property type="term" value="C:cytoplasm"/>
    <property type="evidence" value="ECO:0007669"/>
    <property type="project" value="UniProtKB-SubCell"/>
</dbReference>
<evidence type="ECO:0000256" key="11">
    <source>
        <dbReference type="ARBA" id="ARBA00065734"/>
    </source>
</evidence>
<organism evidence="13 14">
    <name type="scientific">Reinekea thalattae</name>
    <dbReference type="NCBI Taxonomy" id="2593301"/>
    <lineage>
        <taxon>Bacteria</taxon>
        <taxon>Pseudomonadati</taxon>
        <taxon>Pseudomonadota</taxon>
        <taxon>Gammaproteobacteria</taxon>
        <taxon>Oceanospirillales</taxon>
        <taxon>Saccharospirillaceae</taxon>
        <taxon>Reinekea</taxon>
    </lineage>
</organism>
<evidence type="ECO:0000256" key="5">
    <source>
        <dbReference type="ARBA" id="ARBA00022490"/>
    </source>
</evidence>
<comment type="subunit">
    <text evidence="11">Component of the Ubi complex metabolon, which regroups five ubiquinone biosynthesis proteins (UbiE, UbiF, UbiG, UbiH and UbiI) and two accessory factors (UbiK and the lipid-binding protein UbiJ).</text>
</comment>
<keyword evidence="14" id="KW-1185">Reference proteome</keyword>
<dbReference type="AlphaFoldDB" id="A0A5C8ZBX3"/>
<name>A0A5C8ZBX3_9GAMM</name>
<evidence type="ECO:0000256" key="8">
    <source>
        <dbReference type="ARBA" id="ARBA00022827"/>
    </source>
</evidence>
<comment type="pathway">
    <text evidence="3">Cofactor biosynthesis; ubiquinone biosynthesis.</text>
</comment>
<dbReference type="UniPathway" id="UPA00232"/>
<protein>
    <submittedName>
        <fullName evidence="13">2-octaprenyl-3-methyl-6-methoxy-1,4-benzoquinol hydroxylase</fullName>
    </submittedName>
</protein>
<gene>
    <name evidence="13" type="primary">ubiF</name>
    <name evidence="13" type="synonym">yleB</name>
    <name evidence="13" type="ORF">FME95_09035</name>
</gene>
<keyword evidence="5" id="KW-0963">Cytoplasm</keyword>
<dbReference type="InterPro" id="IPR002938">
    <property type="entry name" value="FAD-bd"/>
</dbReference>
<dbReference type="NCBIfam" id="TIGR01988">
    <property type="entry name" value="Ubi-OHases"/>
    <property type="match status" value="1"/>
</dbReference>
<dbReference type="EMBL" id="VKAD01000001">
    <property type="protein sequence ID" value="TXR54663.1"/>
    <property type="molecule type" value="Genomic_DNA"/>
</dbReference>
<dbReference type="SUPFAM" id="SSF51905">
    <property type="entry name" value="FAD/NAD(P)-binding domain"/>
    <property type="match status" value="1"/>
</dbReference>
<dbReference type="FunFam" id="3.50.50.60:FF:000048">
    <property type="entry name" value="2-octaprenyl-3-methyl-6-methoxy-1,4-benzoquinol hydroxylase"/>
    <property type="match status" value="1"/>
</dbReference>
<comment type="cofactor">
    <cofactor evidence="1">
        <name>FAD</name>
        <dbReference type="ChEBI" id="CHEBI:57692"/>
    </cofactor>
</comment>
<dbReference type="RefSeq" id="WP_147714062.1">
    <property type="nucleotide sequence ID" value="NZ_VKAD01000001.1"/>
</dbReference>
<keyword evidence="7" id="KW-0831">Ubiquinone biosynthesis</keyword>
<evidence type="ECO:0000313" key="14">
    <source>
        <dbReference type="Proteomes" id="UP000321764"/>
    </source>
</evidence>